<sequence>MNYVTLRIVFAVLLLCTLKVHASLMISPTRVVFDERQRHAKVFLINSSQEYKTYRLSFKEKRALPQGGYQDIASEDNPMRLSELLRMTPKQVRLAPGERQVVKLALRRKRDMAEGEYRSHLFFQALPNGQEQAQPGGGIRLNMIMSYSIPVIYRQSTSLPQVEIEQAQILRSDTGLYDKVAITLKRNGNASSFGNLRVLWRQNQQAQWQQIALTNSYSIYPEVSRAQLQLTILKPQLLKNPRSGQLKVVYDGGSEYAQQQFAERIFTVSSGQ</sequence>
<dbReference type="PANTHER" id="PTHR30251">
    <property type="entry name" value="PILUS ASSEMBLY CHAPERONE"/>
    <property type="match status" value="1"/>
</dbReference>
<dbReference type="AlphaFoldDB" id="A0A4Q7EBP2"/>
<dbReference type="SUPFAM" id="SSF49354">
    <property type="entry name" value="PapD-like"/>
    <property type="match status" value="1"/>
</dbReference>
<dbReference type="GO" id="GO:0071555">
    <property type="term" value="P:cell wall organization"/>
    <property type="evidence" value="ECO:0007669"/>
    <property type="project" value="InterPro"/>
</dbReference>
<dbReference type="InterPro" id="IPR008962">
    <property type="entry name" value="PapD-like_sf"/>
</dbReference>
<dbReference type="Pfam" id="PF00345">
    <property type="entry name" value="PapD_N"/>
    <property type="match status" value="1"/>
</dbReference>
<evidence type="ECO:0000259" key="1">
    <source>
        <dbReference type="Pfam" id="PF00345"/>
    </source>
</evidence>
<organism evidence="2 3">
    <name type="scientific">Pseudoalteromonas rubra</name>
    <dbReference type="NCBI Taxonomy" id="43658"/>
    <lineage>
        <taxon>Bacteria</taxon>
        <taxon>Pseudomonadati</taxon>
        <taxon>Pseudomonadota</taxon>
        <taxon>Gammaproteobacteria</taxon>
        <taxon>Alteromonadales</taxon>
        <taxon>Pseudoalteromonadaceae</taxon>
        <taxon>Pseudoalteromonas</taxon>
    </lineage>
</organism>
<reference evidence="2 3" key="1">
    <citation type="submission" date="2018-01" db="EMBL/GenBank/DDBJ databases">
        <title>Co-occurrence of chitin degradation, pigmentation and bioactivity in marine Pseudoalteromonas.</title>
        <authorList>
            <person name="Paulsen S."/>
            <person name="Gram L."/>
            <person name="Machado H."/>
        </authorList>
    </citation>
    <scope>NUCLEOTIDE SEQUENCE [LARGE SCALE GENOMIC DNA]</scope>
    <source>
        <strain evidence="2 3">S1946</strain>
    </source>
</reference>
<dbReference type="InterPro" id="IPR016147">
    <property type="entry name" value="Pili_assmbl_chaperone_N"/>
</dbReference>
<dbReference type="InterPro" id="IPR050643">
    <property type="entry name" value="Periplasmic_pilus_chap"/>
</dbReference>
<dbReference type="Gene3D" id="2.60.40.10">
    <property type="entry name" value="Immunoglobulins"/>
    <property type="match status" value="1"/>
</dbReference>
<dbReference type="InterPro" id="IPR013783">
    <property type="entry name" value="Ig-like_fold"/>
</dbReference>
<dbReference type="GO" id="GO:0030288">
    <property type="term" value="C:outer membrane-bounded periplasmic space"/>
    <property type="evidence" value="ECO:0007669"/>
    <property type="project" value="InterPro"/>
</dbReference>
<dbReference type="EMBL" id="PPUZ01000035">
    <property type="protein sequence ID" value="RZM80107.1"/>
    <property type="molecule type" value="Genomic_DNA"/>
</dbReference>
<evidence type="ECO:0000313" key="2">
    <source>
        <dbReference type="EMBL" id="RZM80107.1"/>
    </source>
</evidence>
<comment type="caution">
    <text evidence="2">The sequence shown here is derived from an EMBL/GenBank/DDBJ whole genome shotgun (WGS) entry which is preliminary data.</text>
</comment>
<dbReference type="Proteomes" id="UP000292345">
    <property type="component" value="Unassembled WGS sequence"/>
</dbReference>
<feature type="domain" description="Pili assembly chaperone N-terminal" evidence="1">
    <location>
        <begin position="24"/>
        <end position="154"/>
    </location>
</feature>
<protein>
    <submittedName>
        <fullName evidence="2">Molecular chaperone</fullName>
    </submittedName>
</protein>
<proteinExistence type="predicted"/>
<dbReference type="PANTHER" id="PTHR30251:SF4">
    <property type="entry name" value="SLR1668 PROTEIN"/>
    <property type="match status" value="1"/>
</dbReference>
<evidence type="ECO:0000313" key="3">
    <source>
        <dbReference type="Proteomes" id="UP000292345"/>
    </source>
</evidence>
<accession>A0A4Q7EBP2</accession>
<name>A0A4Q7EBP2_9GAMM</name>
<gene>
    <name evidence="2" type="ORF">C3B51_13085</name>
</gene>
<dbReference type="RefSeq" id="WP_125721158.1">
    <property type="nucleotide sequence ID" value="NZ_PPUZ01000035.1"/>
</dbReference>